<protein>
    <submittedName>
        <fullName evidence="2">Uncharacterized protein</fullName>
    </submittedName>
</protein>
<evidence type="ECO:0000313" key="3">
    <source>
        <dbReference type="Proteomes" id="UP000055136"/>
    </source>
</evidence>
<accession>A0A0S2TFA1</accession>
<keyword evidence="1" id="KW-1133">Transmembrane helix</keyword>
<keyword evidence="1" id="KW-0812">Transmembrane</keyword>
<dbReference type="Proteomes" id="UP000055136">
    <property type="component" value="Chromosome"/>
</dbReference>
<organism evidence="2 3">
    <name type="scientific">Candidatus Tenderia electrophaga</name>
    <dbReference type="NCBI Taxonomy" id="1748243"/>
    <lineage>
        <taxon>Bacteria</taxon>
        <taxon>Pseudomonadati</taxon>
        <taxon>Pseudomonadota</taxon>
        <taxon>Gammaproteobacteria</taxon>
        <taxon>Candidatus Tenderiales</taxon>
        <taxon>Candidatus Tenderiaceae</taxon>
        <taxon>Candidatus Tenderia</taxon>
    </lineage>
</organism>
<dbReference type="STRING" id="1748243.Tel_12105"/>
<dbReference type="EMBL" id="CP013099">
    <property type="protein sequence ID" value="ALP53816.1"/>
    <property type="molecule type" value="Genomic_DNA"/>
</dbReference>
<keyword evidence="1" id="KW-0472">Membrane</keyword>
<gene>
    <name evidence="2" type="ORF">Tel_12105</name>
</gene>
<reference evidence="2" key="1">
    <citation type="submission" date="2015-10" db="EMBL/GenBank/DDBJ databases">
        <title>Description of Candidatus Tenderia electrophaga gen. nov, sp. nov., an Uncultivated Electroautotroph from a Biocathode Enrichment.</title>
        <authorList>
            <person name="Eddie B.J."/>
            <person name="Malanoski A.P."/>
            <person name="Wang Z."/>
            <person name="Hall R.J."/>
            <person name="Oh S.D."/>
            <person name="Heiner C."/>
            <person name="Lin B."/>
            <person name="Strycharz-Glaven S.M."/>
        </authorList>
    </citation>
    <scope>NUCLEOTIDE SEQUENCE [LARGE SCALE GENOMIC DNA]</scope>
    <source>
        <strain evidence="2">NRL1</strain>
    </source>
</reference>
<proteinExistence type="predicted"/>
<feature type="transmembrane region" description="Helical" evidence="1">
    <location>
        <begin position="696"/>
        <end position="718"/>
    </location>
</feature>
<evidence type="ECO:0000313" key="2">
    <source>
        <dbReference type="EMBL" id="ALP53816.1"/>
    </source>
</evidence>
<keyword evidence="3" id="KW-1185">Reference proteome</keyword>
<evidence type="ECO:0000256" key="1">
    <source>
        <dbReference type="SAM" id="Phobius"/>
    </source>
</evidence>
<dbReference type="AlphaFoldDB" id="A0A0S2TFA1"/>
<sequence length="739" mass="81601">MVALKTKVRWLGPLPIWARPSPVGLRMADNARAGQPAILRFDHDAFMDEYIDVMQSEPERLGEWIAQAETWREPMASPTRGQADAPAASRVAFLYDKTHRLAKAKKPLLPTAVNLQPLKTQFKQKALPAVAAISDEQLPLKLFQPAQKRHYLVTASLVCEQAGLPDCQPELTRQEKVSFVVRRLLPPEGNPNAPLREWDEYAFVPGPKHNSWRRIGHHHATITRSLVAGEEQLPMFPVTFAHKVCGDSRTLFNGTIPVGRREQWVGAELGADAAADNTISAGRSMAAMLFQTDVVAPWKLLLEQAEFKQNGANKTFANFGSDATAQARERRRLLRTARDELQTGSWYVLLDFARFLERHLPDVWQTLKGEKEFATLNDAEQALVTAINNTVLGGELGWEIIAGKPAAEATSDAERYLLQLLQFIAFWNEQTPGSINSSWFSHLLSIGWGAHIPSAAARYKFTALKWTLGHALLAAADSAQGLEAVETTFIRFNESGAPISVNSQWPDFLFPLADPDRDAPMPAVSSAELSGLSGLERKQSAVDVLAEMVEALLPPGEPAAELMDTVPLGDTRASWFVLRCVYERPHCGPLFPALVSAPTQQFQMAPFFDPDAPARPVRIPMPMDISPAGLRKYQKNTGFVISDMLCGKIKGIRKMSFADLVLSVLPWPFHKDLPDPGSGTCKEGGNSFGMICSLSIPIVTLCALILMMIMVALFDLFFRWIPYLFVCLPIPGLKGKKGA</sequence>
<dbReference type="KEGG" id="tee:Tel_12105"/>
<name>A0A0S2TFA1_9GAMM</name>